<dbReference type="PROSITE" id="PS50011">
    <property type="entry name" value="PROTEIN_KINASE_DOM"/>
    <property type="match status" value="1"/>
</dbReference>
<dbReference type="GO" id="GO:0005524">
    <property type="term" value="F:ATP binding"/>
    <property type="evidence" value="ECO:0007669"/>
    <property type="project" value="UniProtKB-UniRule"/>
</dbReference>
<dbReference type="SUPFAM" id="SSF56112">
    <property type="entry name" value="Protein kinase-like (PK-like)"/>
    <property type="match status" value="1"/>
</dbReference>
<organism evidence="9 10">
    <name type="scientific">Urbifossiella limnaea</name>
    <dbReference type="NCBI Taxonomy" id="2528023"/>
    <lineage>
        <taxon>Bacteria</taxon>
        <taxon>Pseudomonadati</taxon>
        <taxon>Planctomycetota</taxon>
        <taxon>Planctomycetia</taxon>
        <taxon>Gemmatales</taxon>
        <taxon>Gemmataceae</taxon>
        <taxon>Urbifossiella</taxon>
    </lineage>
</organism>
<reference evidence="9 10" key="1">
    <citation type="submission" date="2019-02" db="EMBL/GenBank/DDBJ databases">
        <title>Deep-cultivation of Planctomycetes and their phenomic and genomic characterization uncovers novel biology.</title>
        <authorList>
            <person name="Wiegand S."/>
            <person name="Jogler M."/>
            <person name="Boedeker C."/>
            <person name="Pinto D."/>
            <person name="Vollmers J."/>
            <person name="Rivas-Marin E."/>
            <person name="Kohn T."/>
            <person name="Peeters S.H."/>
            <person name="Heuer A."/>
            <person name="Rast P."/>
            <person name="Oberbeckmann S."/>
            <person name="Bunk B."/>
            <person name="Jeske O."/>
            <person name="Meyerdierks A."/>
            <person name="Storesund J.E."/>
            <person name="Kallscheuer N."/>
            <person name="Luecker S."/>
            <person name="Lage O.M."/>
            <person name="Pohl T."/>
            <person name="Merkel B.J."/>
            <person name="Hornburger P."/>
            <person name="Mueller R.-W."/>
            <person name="Bruemmer F."/>
            <person name="Labrenz M."/>
            <person name="Spormann A.M."/>
            <person name="Op den Camp H."/>
            <person name="Overmann J."/>
            <person name="Amann R."/>
            <person name="Jetten M.S.M."/>
            <person name="Mascher T."/>
            <person name="Medema M.H."/>
            <person name="Devos D.P."/>
            <person name="Kaster A.-K."/>
            <person name="Ovreas L."/>
            <person name="Rohde M."/>
            <person name="Galperin M.Y."/>
            <person name="Jogler C."/>
        </authorList>
    </citation>
    <scope>NUCLEOTIDE SEQUENCE [LARGE SCALE GENOMIC DNA]</scope>
    <source>
        <strain evidence="9 10">ETA_A1</strain>
    </source>
</reference>
<keyword evidence="7" id="KW-1133">Transmembrane helix</keyword>
<keyword evidence="7" id="KW-0812">Transmembrane</keyword>
<keyword evidence="2 5" id="KW-0547">Nucleotide-binding</keyword>
<evidence type="ECO:0000256" key="5">
    <source>
        <dbReference type="PROSITE-ProRule" id="PRU10141"/>
    </source>
</evidence>
<name>A0A517XP42_9BACT</name>
<protein>
    <submittedName>
        <fullName evidence="9">Serine/threonine-protein kinase PknB</fullName>
        <ecNumber evidence="9">2.7.11.1</ecNumber>
    </submittedName>
</protein>
<keyword evidence="4 5" id="KW-0067">ATP-binding</keyword>
<dbReference type="Gene3D" id="3.30.200.20">
    <property type="entry name" value="Phosphorylase Kinase, domain 1"/>
    <property type="match status" value="1"/>
</dbReference>
<dbReference type="GO" id="GO:0004674">
    <property type="term" value="F:protein serine/threonine kinase activity"/>
    <property type="evidence" value="ECO:0007669"/>
    <property type="project" value="UniProtKB-EC"/>
</dbReference>
<feature type="compositionally biased region" description="Pro residues" evidence="6">
    <location>
        <begin position="387"/>
        <end position="397"/>
    </location>
</feature>
<dbReference type="InterPro" id="IPR000719">
    <property type="entry name" value="Prot_kinase_dom"/>
</dbReference>
<accession>A0A517XP42</accession>
<evidence type="ECO:0000259" key="8">
    <source>
        <dbReference type="PROSITE" id="PS50011"/>
    </source>
</evidence>
<dbReference type="PROSITE" id="PS00107">
    <property type="entry name" value="PROTEIN_KINASE_ATP"/>
    <property type="match status" value="1"/>
</dbReference>
<dbReference type="CDD" id="cd14014">
    <property type="entry name" value="STKc_PknB_like"/>
    <property type="match status" value="1"/>
</dbReference>
<keyword evidence="10" id="KW-1185">Reference proteome</keyword>
<dbReference type="PANTHER" id="PTHR43289">
    <property type="entry name" value="MITOGEN-ACTIVATED PROTEIN KINASE KINASE KINASE 20-RELATED"/>
    <property type="match status" value="1"/>
</dbReference>
<evidence type="ECO:0000256" key="4">
    <source>
        <dbReference type="ARBA" id="ARBA00022840"/>
    </source>
</evidence>
<dbReference type="EC" id="2.7.11.1" evidence="9"/>
<feature type="region of interest" description="Disordered" evidence="6">
    <location>
        <begin position="380"/>
        <end position="434"/>
    </location>
</feature>
<dbReference type="InterPro" id="IPR011009">
    <property type="entry name" value="Kinase-like_dom_sf"/>
</dbReference>
<dbReference type="EMBL" id="CP036273">
    <property type="protein sequence ID" value="QDU19273.1"/>
    <property type="molecule type" value="Genomic_DNA"/>
</dbReference>
<dbReference type="RefSeq" id="WP_145235146.1">
    <property type="nucleotide sequence ID" value="NZ_CP036273.1"/>
</dbReference>
<dbReference type="AlphaFoldDB" id="A0A517XP42"/>
<evidence type="ECO:0000313" key="10">
    <source>
        <dbReference type="Proteomes" id="UP000319576"/>
    </source>
</evidence>
<dbReference type="Pfam" id="PF00069">
    <property type="entry name" value="Pkinase"/>
    <property type="match status" value="1"/>
</dbReference>
<dbReference type="SMART" id="SM00220">
    <property type="entry name" value="S_TKc"/>
    <property type="match status" value="1"/>
</dbReference>
<evidence type="ECO:0000256" key="2">
    <source>
        <dbReference type="ARBA" id="ARBA00022741"/>
    </source>
</evidence>
<proteinExistence type="predicted"/>
<sequence>MATPVLSVRDFCALLTKSKLLTPDEVDAVRRRWEADHPDADGDVDGFVKSISGRKGVITHWQAALLSRGRADGFFVEGYKILEQLGKGQMGGVYKAAHALGQVVALKILPASRARDARLLARFQREARLLTQLDHPNVVRAYQVGDSGGRHFIAMEFLDGETLDEVLDRRKKLPVPEAVRLVRQALDGLGHLHERRTVHRDIKPSNLMVTPPPPKHGPDTTLDATLKILDVGLGRELFAEALGPDDQTATQLTVEGAVVGTPDYMSPEQAKDARTSDIRSDLYSLGCVLFHLVSGRPVFTESSVTAQLLRHATDAPPPLPPDAPPGLQAVLDRFLAKNPDDRFQTPEEASKALKPFQAGGAAPAKSGVNPAYQKWLDTESRADGDLPAPPLPKPGTRPAPALKPGTGTASAVPSWQPAARAPALPPPPGDDDDLVDVELVTAAPPPPALPPPPVYVKLPDDRSLLDLNRRDMLMLTAGGVGVVAALAAGYGLAKLVQGLRAPKTDTDPPEG</sequence>
<dbReference type="OrthoDB" id="262406at2"/>
<feature type="transmembrane region" description="Helical" evidence="7">
    <location>
        <begin position="472"/>
        <end position="493"/>
    </location>
</feature>
<dbReference type="Gene3D" id="1.10.510.10">
    <property type="entry name" value="Transferase(Phosphotransferase) domain 1"/>
    <property type="match status" value="1"/>
</dbReference>
<evidence type="ECO:0000256" key="1">
    <source>
        <dbReference type="ARBA" id="ARBA00022679"/>
    </source>
</evidence>
<gene>
    <name evidence="9" type="primary">pknB_9</name>
    <name evidence="9" type="ORF">ETAA1_11790</name>
</gene>
<keyword evidence="3 9" id="KW-0418">Kinase</keyword>
<evidence type="ECO:0000313" key="9">
    <source>
        <dbReference type="EMBL" id="QDU19273.1"/>
    </source>
</evidence>
<feature type="domain" description="Protein kinase" evidence="8">
    <location>
        <begin position="79"/>
        <end position="357"/>
    </location>
</feature>
<keyword evidence="7" id="KW-0472">Membrane</keyword>
<dbReference type="Proteomes" id="UP000319576">
    <property type="component" value="Chromosome"/>
</dbReference>
<dbReference type="KEGG" id="uli:ETAA1_11790"/>
<evidence type="ECO:0000256" key="3">
    <source>
        <dbReference type="ARBA" id="ARBA00022777"/>
    </source>
</evidence>
<evidence type="ECO:0000256" key="6">
    <source>
        <dbReference type="SAM" id="MobiDB-lite"/>
    </source>
</evidence>
<keyword evidence="1 9" id="KW-0808">Transferase</keyword>
<evidence type="ECO:0000256" key="7">
    <source>
        <dbReference type="SAM" id="Phobius"/>
    </source>
</evidence>
<feature type="binding site" evidence="5">
    <location>
        <position position="107"/>
    </location>
    <ligand>
        <name>ATP</name>
        <dbReference type="ChEBI" id="CHEBI:30616"/>
    </ligand>
</feature>
<dbReference type="PANTHER" id="PTHR43289:SF6">
    <property type="entry name" value="SERINE_THREONINE-PROTEIN KINASE NEKL-3"/>
    <property type="match status" value="1"/>
</dbReference>
<dbReference type="InterPro" id="IPR017441">
    <property type="entry name" value="Protein_kinase_ATP_BS"/>
</dbReference>